<proteinExistence type="predicted"/>
<keyword evidence="3" id="KW-1185">Reference proteome</keyword>
<evidence type="ECO:0000256" key="1">
    <source>
        <dbReference type="SAM" id="MobiDB-lite"/>
    </source>
</evidence>
<dbReference type="Proteomes" id="UP000759131">
    <property type="component" value="Unassembled WGS sequence"/>
</dbReference>
<dbReference type="AlphaFoldDB" id="A0A7R9L713"/>
<name>A0A7R9L713_9ACAR</name>
<organism evidence="2">
    <name type="scientific">Medioppia subpectinata</name>
    <dbReference type="NCBI Taxonomy" id="1979941"/>
    <lineage>
        <taxon>Eukaryota</taxon>
        <taxon>Metazoa</taxon>
        <taxon>Ecdysozoa</taxon>
        <taxon>Arthropoda</taxon>
        <taxon>Chelicerata</taxon>
        <taxon>Arachnida</taxon>
        <taxon>Acari</taxon>
        <taxon>Acariformes</taxon>
        <taxon>Sarcoptiformes</taxon>
        <taxon>Oribatida</taxon>
        <taxon>Brachypylina</taxon>
        <taxon>Oppioidea</taxon>
        <taxon>Oppiidae</taxon>
        <taxon>Medioppia</taxon>
    </lineage>
</organism>
<evidence type="ECO:0000313" key="2">
    <source>
        <dbReference type="EMBL" id="CAD7636261.1"/>
    </source>
</evidence>
<feature type="compositionally biased region" description="Basic and acidic residues" evidence="1">
    <location>
        <begin position="75"/>
        <end position="96"/>
    </location>
</feature>
<accession>A0A7R9L713</accession>
<reference evidence="2" key="1">
    <citation type="submission" date="2020-11" db="EMBL/GenBank/DDBJ databases">
        <authorList>
            <person name="Tran Van P."/>
        </authorList>
    </citation>
    <scope>NUCLEOTIDE SEQUENCE</scope>
</reference>
<protein>
    <submittedName>
        <fullName evidence="2">Uncharacterized protein</fullName>
    </submittedName>
</protein>
<feature type="non-terminal residue" evidence="2">
    <location>
        <position position="1"/>
    </location>
</feature>
<dbReference type="EMBL" id="OC873176">
    <property type="protein sequence ID" value="CAD7636261.1"/>
    <property type="molecule type" value="Genomic_DNA"/>
</dbReference>
<feature type="region of interest" description="Disordered" evidence="1">
    <location>
        <begin position="75"/>
        <end position="118"/>
    </location>
</feature>
<dbReference type="EMBL" id="CAJPIZ010018601">
    <property type="protein sequence ID" value="CAG2116604.1"/>
    <property type="molecule type" value="Genomic_DNA"/>
</dbReference>
<gene>
    <name evidence="2" type="ORF">OSB1V03_LOCUS16563</name>
</gene>
<feature type="compositionally biased region" description="Polar residues" evidence="1">
    <location>
        <begin position="97"/>
        <end position="118"/>
    </location>
</feature>
<sequence>MMRPLYPTTGYEQSVQQTRSYKEFRSAPYQNIGFNPVVRLVDPILIMFAYYISNDNVMPGESASGHSISNTISKFTEHELITDDQKRRLNDDEINHDNSVSTRSDSSNNITKNNEQDI</sequence>
<evidence type="ECO:0000313" key="3">
    <source>
        <dbReference type="Proteomes" id="UP000759131"/>
    </source>
</evidence>